<accession>A0A521EJU6</accession>
<name>A0A521EJU6_9RHOB</name>
<reference evidence="2 3" key="1">
    <citation type="submission" date="2017-05" db="EMBL/GenBank/DDBJ databases">
        <authorList>
            <person name="Varghese N."/>
            <person name="Submissions S."/>
        </authorList>
    </citation>
    <scope>NUCLEOTIDE SEQUENCE [LARGE SCALE GENOMIC DNA]</scope>
    <source>
        <strain evidence="2 3">DSM 28009</strain>
    </source>
</reference>
<evidence type="ECO:0000256" key="1">
    <source>
        <dbReference type="SAM" id="MobiDB-lite"/>
    </source>
</evidence>
<dbReference type="EMBL" id="FXTE01000011">
    <property type="protein sequence ID" value="SMO83410.1"/>
    <property type="molecule type" value="Genomic_DNA"/>
</dbReference>
<feature type="region of interest" description="Disordered" evidence="1">
    <location>
        <begin position="1"/>
        <end position="36"/>
    </location>
</feature>
<dbReference type="AlphaFoldDB" id="A0A521EJU6"/>
<gene>
    <name evidence="2" type="ORF">SAMN06265380_11164</name>
</gene>
<evidence type="ECO:0000313" key="2">
    <source>
        <dbReference type="EMBL" id="SMO83410.1"/>
    </source>
</evidence>
<organism evidence="2 3">
    <name type="scientific">Ruegeria faecimaris</name>
    <dbReference type="NCBI Taxonomy" id="686389"/>
    <lineage>
        <taxon>Bacteria</taxon>
        <taxon>Pseudomonadati</taxon>
        <taxon>Pseudomonadota</taxon>
        <taxon>Alphaproteobacteria</taxon>
        <taxon>Rhodobacterales</taxon>
        <taxon>Roseobacteraceae</taxon>
        <taxon>Ruegeria</taxon>
    </lineage>
</organism>
<dbReference type="Proteomes" id="UP000319555">
    <property type="component" value="Unassembled WGS sequence"/>
</dbReference>
<keyword evidence="3" id="KW-1185">Reference proteome</keyword>
<protein>
    <submittedName>
        <fullName evidence="2">Uncharacterized protein</fullName>
    </submittedName>
</protein>
<evidence type="ECO:0000313" key="3">
    <source>
        <dbReference type="Proteomes" id="UP000319555"/>
    </source>
</evidence>
<proteinExistence type="predicted"/>
<sequence length="112" mass="12239">MQEFQRRHMAAGPVVRAGRSKCSHSNSKVADKADLGTPSISPNGWFYGAVTFSRSQILIPPTGACVAPQPASDAEVIAVNQEQKRDERGHRRKSDHWVSVDWKAAVVQSKGI</sequence>